<feature type="compositionally biased region" description="Basic and acidic residues" evidence="1">
    <location>
        <begin position="203"/>
        <end position="219"/>
    </location>
</feature>
<reference evidence="2" key="1">
    <citation type="submission" date="2022-10" db="EMBL/GenBank/DDBJ databases">
        <title>Tapping the CABI collections for fungal endophytes: first genome assemblies for Collariella, Neodidymelliopsis, Ascochyta clinopodiicola, Didymella pomorum, Didymosphaeria variabile, Neocosmospora piperis and Neocucurbitaria cava.</title>
        <authorList>
            <person name="Hill R."/>
        </authorList>
    </citation>
    <scope>NUCLEOTIDE SEQUENCE</scope>
    <source>
        <strain evidence="2">IMI 355091</strain>
    </source>
</reference>
<evidence type="ECO:0000313" key="2">
    <source>
        <dbReference type="EMBL" id="KAJ4398865.1"/>
    </source>
</evidence>
<comment type="caution">
    <text evidence="2">The sequence shown here is derived from an EMBL/GenBank/DDBJ whole genome shotgun (WGS) entry which is preliminary data.</text>
</comment>
<accession>A0A9W9D318</accession>
<dbReference type="AlphaFoldDB" id="A0A9W9D318"/>
<organism evidence="2 3">
    <name type="scientific">Didymella pomorum</name>
    <dbReference type="NCBI Taxonomy" id="749634"/>
    <lineage>
        <taxon>Eukaryota</taxon>
        <taxon>Fungi</taxon>
        <taxon>Dikarya</taxon>
        <taxon>Ascomycota</taxon>
        <taxon>Pezizomycotina</taxon>
        <taxon>Dothideomycetes</taxon>
        <taxon>Pleosporomycetidae</taxon>
        <taxon>Pleosporales</taxon>
        <taxon>Pleosporineae</taxon>
        <taxon>Didymellaceae</taxon>
        <taxon>Didymella</taxon>
    </lineage>
</organism>
<dbReference type="EMBL" id="JAPEVA010000119">
    <property type="protein sequence ID" value="KAJ4398865.1"/>
    <property type="molecule type" value="Genomic_DNA"/>
</dbReference>
<name>A0A9W9D318_9PLEO</name>
<feature type="region of interest" description="Disordered" evidence="1">
    <location>
        <begin position="189"/>
        <end position="235"/>
    </location>
</feature>
<evidence type="ECO:0000313" key="3">
    <source>
        <dbReference type="Proteomes" id="UP001140510"/>
    </source>
</evidence>
<keyword evidence="3" id="KW-1185">Reference proteome</keyword>
<feature type="compositionally biased region" description="Acidic residues" evidence="1">
    <location>
        <begin position="220"/>
        <end position="235"/>
    </location>
</feature>
<gene>
    <name evidence="2" type="ORF">N0V91_009867</name>
</gene>
<proteinExistence type="predicted"/>
<evidence type="ECO:0000256" key="1">
    <source>
        <dbReference type="SAM" id="MobiDB-lite"/>
    </source>
</evidence>
<feature type="compositionally biased region" description="Low complexity" evidence="1">
    <location>
        <begin position="191"/>
        <end position="202"/>
    </location>
</feature>
<sequence length="311" mass="33866">MERTTCVDPEAAAFVFTPPPPQDIALAPDTSPTPPQNADFPFAMASMFNCEHCPFSFDLLSLVSYQEPQQVLELLQVVVANSFNWPPTAQVYAPEAPPTLTDIYEADADVLEPMNELPAPPLCTLAKLGNTHELRATSVFGLETAGLKGDERALTPGQEDGSCYGIRFRGLAYGDEWELPKVGKHEGMFVRRPSQRPSGSQRSDTEALFVREDSEVRGEDSDDSGQDDEADPCPEVNADAEDLAAASEGAATKALAAVDSSINGFSEEEHKVVATVRYRASYGDIEKNPIHSAADTFAEYKVDRLSMQCIW</sequence>
<protein>
    <submittedName>
        <fullName evidence="2">Uncharacterized protein</fullName>
    </submittedName>
</protein>
<dbReference type="OrthoDB" id="3673077at2759"/>
<dbReference type="Proteomes" id="UP001140510">
    <property type="component" value="Unassembled WGS sequence"/>
</dbReference>